<proteinExistence type="predicted"/>
<organism evidence="7 8">
    <name type="scientific">Sphagnum jensenii</name>
    <dbReference type="NCBI Taxonomy" id="128206"/>
    <lineage>
        <taxon>Eukaryota</taxon>
        <taxon>Viridiplantae</taxon>
        <taxon>Streptophyta</taxon>
        <taxon>Embryophyta</taxon>
        <taxon>Bryophyta</taxon>
        <taxon>Sphagnophytina</taxon>
        <taxon>Sphagnopsida</taxon>
        <taxon>Sphagnales</taxon>
        <taxon>Sphagnaceae</taxon>
        <taxon>Sphagnum</taxon>
    </lineage>
</organism>
<protein>
    <recommendedName>
        <fullName evidence="6">VHS domain-containing protein</fullName>
    </recommendedName>
</protein>
<dbReference type="CDD" id="cd03572">
    <property type="entry name" value="ENTH_like_Tepsin"/>
    <property type="match status" value="1"/>
</dbReference>
<evidence type="ECO:0000256" key="4">
    <source>
        <dbReference type="ARBA" id="ARBA00023329"/>
    </source>
</evidence>
<evidence type="ECO:0000313" key="7">
    <source>
        <dbReference type="EMBL" id="CAK9256184.1"/>
    </source>
</evidence>
<keyword evidence="4" id="KW-0968">Cytoplasmic vesicle</keyword>
<reference evidence="7 8" key="1">
    <citation type="submission" date="2024-02" db="EMBL/GenBank/DDBJ databases">
        <authorList>
            <consortium name="ELIXIR-Norway"/>
            <consortium name="Elixir Norway"/>
        </authorList>
    </citation>
    <scope>NUCLEOTIDE SEQUENCE [LARGE SCALE GENOMIC DNA]</scope>
</reference>
<dbReference type="InterPro" id="IPR008942">
    <property type="entry name" value="ENTH_VHS"/>
</dbReference>
<dbReference type="Proteomes" id="UP001497444">
    <property type="component" value="Chromosome 1"/>
</dbReference>
<sequence>MQQGVRAVEAYRRAVLVDGVTADNETVAPVYKLEEICTILRSSTLDVVREVLERILKRLNHKSPLVKQKALRLIKFAVGKAGPEFRRELQRQAPAVRTLIHYRGQPDALKGDALNKAVRDTAQEAMSAMFASDEKISAMEEAGRRIQGFGSTNYDMPPPPEEKKTIFSGMVGFGSASMRQMGAATGNSSGGFNTKSSSYRGHDLRGSLASSDRENKYDSTNSPSSPAFDHHSQYVEQSNGRGGGSHGLGKKNSQEEHLVDVVTTPGGVRLQPSRDTMQAFLTGAEKLDGEKLGHALKAKLQDHSWQVRLKAICTVEALMRQRGSGKVFDTVGAMFAEDAGAILECACSPQASLREKSKKVLDLLGLGSEDDGEKPQGTLGRIPPPPGSTLAPHPTSLAPPIQVPDLIDTWDDLPESTDELVGISSLSHQEEVSGNESTVPSSVSAAPVDVFAWFESPGEVVSNTDVGDPFTPKSQVAASASSTPDLFSGLNVDTSETLYSHAAAKSSDLGRGDSDNLFSGLTVGNGESDTSAQQHGSMDSLADLMGGLSTEIPNSTSDPFQSLSASGMNTQQSMRVPATSLGNQSGLSHGSSLPTLGNQARPLGIPSPQGGGGVSQPMMYMNPAVLMGMAGGGLPPNLLLQQALASGALGYGGVNAAFMQQQFTSGLLASMQRQGVGMGMDIGAGGGLQGGNLGHGSALGNSFSDGFDFSNNATANYVATETKKEETKAFDFLKDHVTSTLGSKTAK</sequence>
<comment type="subcellular location">
    <subcellularLocation>
        <location evidence="1">Cytoplasmic vesicle</location>
        <location evidence="1">Clathrin-coated vesicle</location>
    </subcellularLocation>
    <subcellularLocation>
        <location evidence="2">Golgi apparatus</location>
        <location evidence="2">trans-Golgi network</location>
    </subcellularLocation>
</comment>
<dbReference type="PROSITE" id="PS50179">
    <property type="entry name" value="VHS"/>
    <property type="match status" value="1"/>
</dbReference>
<evidence type="ECO:0000313" key="8">
    <source>
        <dbReference type="Proteomes" id="UP001497444"/>
    </source>
</evidence>
<dbReference type="EMBL" id="OZ020096">
    <property type="protein sequence ID" value="CAK9256184.1"/>
    <property type="molecule type" value="Genomic_DNA"/>
</dbReference>
<keyword evidence="8" id="KW-1185">Reference proteome</keyword>
<evidence type="ECO:0000256" key="3">
    <source>
        <dbReference type="ARBA" id="ARBA00023034"/>
    </source>
</evidence>
<dbReference type="SUPFAM" id="SSF48464">
    <property type="entry name" value="ENTH/VHS domain"/>
    <property type="match status" value="1"/>
</dbReference>
<dbReference type="InterPro" id="IPR002014">
    <property type="entry name" value="VHS_dom"/>
</dbReference>
<dbReference type="InterPro" id="IPR035802">
    <property type="entry name" value="ENTH/VHS_tepsin"/>
</dbReference>
<evidence type="ECO:0000256" key="2">
    <source>
        <dbReference type="ARBA" id="ARBA00004601"/>
    </source>
</evidence>
<evidence type="ECO:0000259" key="6">
    <source>
        <dbReference type="PROSITE" id="PS50179"/>
    </source>
</evidence>
<dbReference type="InterPro" id="IPR013809">
    <property type="entry name" value="ENTH"/>
</dbReference>
<dbReference type="InterPro" id="IPR039273">
    <property type="entry name" value="TEPSIN"/>
</dbReference>
<dbReference type="Pfam" id="PF01417">
    <property type="entry name" value="ENTH"/>
    <property type="match status" value="1"/>
</dbReference>
<feature type="region of interest" description="Disordered" evidence="5">
    <location>
        <begin position="366"/>
        <end position="392"/>
    </location>
</feature>
<name>A0ABP0VPD3_9BRYO</name>
<gene>
    <name evidence="7" type="ORF">CSSPJE1EN1_LOCUS1662</name>
</gene>
<feature type="region of interest" description="Disordered" evidence="5">
    <location>
        <begin position="182"/>
        <end position="255"/>
    </location>
</feature>
<feature type="domain" description="VHS" evidence="6">
    <location>
        <begin position="35"/>
        <end position="89"/>
    </location>
</feature>
<dbReference type="PANTHER" id="PTHR21514">
    <property type="entry name" value="AP-4 COMPLEX ACCESSORY SUBUNIT TEPSIN"/>
    <property type="match status" value="1"/>
</dbReference>
<dbReference type="SMART" id="SM00288">
    <property type="entry name" value="VHS"/>
    <property type="match status" value="1"/>
</dbReference>
<evidence type="ECO:0000256" key="1">
    <source>
        <dbReference type="ARBA" id="ARBA00004132"/>
    </source>
</evidence>
<feature type="compositionally biased region" description="Basic and acidic residues" evidence="5">
    <location>
        <begin position="200"/>
        <end position="217"/>
    </location>
</feature>
<evidence type="ECO:0000256" key="5">
    <source>
        <dbReference type="SAM" id="MobiDB-lite"/>
    </source>
</evidence>
<accession>A0ABP0VPD3</accession>
<dbReference type="Gene3D" id="1.25.40.90">
    <property type="match status" value="1"/>
</dbReference>
<dbReference type="PANTHER" id="PTHR21514:SF0">
    <property type="entry name" value="AP-4 COMPLEX ACCESSORY SUBUNIT TEPSIN"/>
    <property type="match status" value="1"/>
</dbReference>
<feature type="compositionally biased region" description="Polar residues" evidence="5">
    <location>
        <begin position="185"/>
        <end position="199"/>
    </location>
</feature>
<keyword evidence="3" id="KW-0333">Golgi apparatus</keyword>